<proteinExistence type="inferred from homology"/>
<dbReference type="Pfam" id="PF13561">
    <property type="entry name" value="adh_short_C2"/>
    <property type="match status" value="1"/>
</dbReference>
<dbReference type="Proteomes" id="UP000050342">
    <property type="component" value="Unassembled WGS sequence"/>
</dbReference>
<evidence type="ECO:0000256" key="1">
    <source>
        <dbReference type="ARBA" id="ARBA00006484"/>
    </source>
</evidence>
<dbReference type="SUPFAM" id="SSF51735">
    <property type="entry name" value="NAD(P)-binding Rossmann-fold domains"/>
    <property type="match status" value="1"/>
</dbReference>
<dbReference type="InterPro" id="IPR002347">
    <property type="entry name" value="SDR_fam"/>
</dbReference>
<dbReference type="Gene3D" id="3.40.50.720">
    <property type="entry name" value="NAD(P)-binding Rossmann-like Domain"/>
    <property type="match status" value="1"/>
</dbReference>
<dbReference type="SMART" id="SM00822">
    <property type="entry name" value="PKS_KR"/>
    <property type="match status" value="1"/>
</dbReference>
<evidence type="ECO:0000313" key="3">
    <source>
        <dbReference type="EMBL" id="KQB54349.1"/>
    </source>
</evidence>
<evidence type="ECO:0000313" key="4">
    <source>
        <dbReference type="Proteomes" id="UP000050342"/>
    </source>
</evidence>
<sequence>MSHSKKVALVTGSASGIGATVAVALATAGYDVIVNYSRSEASARATVQACEAVGARTMLLQCDVSNEDSVKAMIAAIREQYSHLDVVCSNAGVSIDTPPKKFDEIDVEDWDRVFAVNVRGLFLIAKHTKALLFEAPRPCMVNTASIVGMRPGAQPLPYSASKAAVISMTQTLANALGPKVRVNAIAPGWMEGEWMEWMLGDNYDKLMTRRARATPLQRCVTMPDVAEVVLTLIEHMHFVTGETIVIDGGFAKTT</sequence>
<dbReference type="STRING" id="1563157.AQS70_07805"/>
<dbReference type="InterPro" id="IPR057326">
    <property type="entry name" value="KR_dom"/>
</dbReference>
<comment type="similarity">
    <text evidence="1">Belongs to the short-chain dehydrogenases/reductases (SDR) family.</text>
</comment>
<dbReference type="InterPro" id="IPR036291">
    <property type="entry name" value="NAD(P)-bd_dom_sf"/>
</dbReference>
<dbReference type="FunFam" id="3.40.50.720:FF:000084">
    <property type="entry name" value="Short-chain dehydrogenase reductase"/>
    <property type="match status" value="1"/>
</dbReference>
<gene>
    <name evidence="3" type="ORF">AQS70_07805</name>
</gene>
<dbReference type="GO" id="GO:0016616">
    <property type="term" value="F:oxidoreductase activity, acting on the CH-OH group of donors, NAD or NADP as acceptor"/>
    <property type="evidence" value="ECO:0007669"/>
    <property type="project" value="TreeGrafter"/>
</dbReference>
<evidence type="ECO:0000259" key="2">
    <source>
        <dbReference type="SMART" id="SM00822"/>
    </source>
</evidence>
<dbReference type="OrthoDB" id="9806974at2"/>
<dbReference type="PRINTS" id="PR00080">
    <property type="entry name" value="SDRFAMILY"/>
</dbReference>
<dbReference type="PANTHER" id="PTHR42760">
    <property type="entry name" value="SHORT-CHAIN DEHYDROGENASES/REDUCTASES FAMILY MEMBER"/>
    <property type="match status" value="1"/>
</dbReference>
<comment type="caution">
    <text evidence="3">The sequence shown here is derived from an EMBL/GenBank/DDBJ whole genome shotgun (WGS) entry which is preliminary data.</text>
</comment>
<dbReference type="RefSeq" id="WP_055102261.1">
    <property type="nucleotide sequence ID" value="NZ_LLWH01000090.1"/>
</dbReference>
<feature type="domain" description="Ketoreductase" evidence="2">
    <location>
        <begin position="6"/>
        <end position="192"/>
    </location>
</feature>
<reference evidence="3 4" key="1">
    <citation type="submission" date="2015-10" db="EMBL/GenBank/DDBJ databases">
        <title>Pseudomonas helleri sp. nov. and Pseudomonas weihenstephanensis sp. nov., isolated from raw cows milk.</title>
        <authorList>
            <person name="Von Neubeck M."/>
            <person name="Huptas C."/>
            <person name="Wenning M."/>
            <person name="Scherer S."/>
        </authorList>
    </citation>
    <scope>NUCLEOTIDE SEQUENCE [LARGE SCALE GENOMIC DNA]</scope>
    <source>
        <strain evidence="3 4">BSTT44</strain>
    </source>
</reference>
<dbReference type="PRINTS" id="PR00081">
    <property type="entry name" value="GDHRDH"/>
</dbReference>
<name>A0A0Q1CI01_9PSED</name>
<dbReference type="EMBL" id="LLWH01000090">
    <property type="protein sequence ID" value="KQB54349.1"/>
    <property type="molecule type" value="Genomic_DNA"/>
</dbReference>
<organism evidence="3 4">
    <name type="scientific">Pseudomonas endophytica</name>
    <dbReference type="NCBI Taxonomy" id="1563157"/>
    <lineage>
        <taxon>Bacteria</taxon>
        <taxon>Pseudomonadati</taxon>
        <taxon>Pseudomonadota</taxon>
        <taxon>Gammaproteobacteria</taxon>
        <taxon>Pseudomonadales</taxon>
        <taxon>Pseudomonadaceae</taxon>
        <taxon>Pseudomonas</taxon>
    </lineage>
</organism>
<accession>A0A0Q1CI01</accession>
<dbReference type="AlphaFoldDB" id="A0A0Q1CI01"/>
<keyword evidence="4" id="KW-1185">Reference proteome</keyword>
<dbReference type="CDD" id="cd05233">
    <property type="entry name" value="SDR_c"/>
    <property type="match status" value="1"/>
</dbReference>
<protein>
    <submittedName>
        <fullName evidence="3">Short-chain dehydrogenase</fullName>
    </submittedName>
</protein>